<comment type="caution">
    <text evidence="2">The sequence shown here is derived from an EMBL/GenBank/DDBJ whole genome shotgun (WGS) entry which is preliminary data.</text>
</comment>
<keyword evidence="3" id="KW-1185">Reference proteome</keyword>
<evidence type="ECO:0000256" key="1">
    <source>
        <dbReference type="SAM" id="SignalP"/>
    </source>
</evidence>
<reference evidence="2" key="1">
    <citation type="submission" date="2021-09" db="EMBL/GenBank/DDBJ databases">
        <title>The genome of Mauremys mutica provides insights into the evolution of semi-aquatic lifestyle.</title>
        <authorList>
            <person name="Gong S."/>
            <person name="Gao Y."/>
        </authorList>
    </citation>
    <scope>NUCLEOTIDE SEQUENCE</scope>
    <source>
        <strain evidence="2">MM-2020</strain>
        <tissue evidence="2">Muscle</tissue>
    </source>
</reference>
<gene>
    <name evidence="2" type="ORF">KIL84_016044</name>
</gene>
<accession>A0A9D4AMF6</accession>
<proteinExistence type="predicted"/>
<evidence type="ECO:0000313" key="2">
    <source>
        <dbReference type="EMBL" id="KAH1166872.1"/>
    </source>
</evidence>
<sequence>MGWRGGISMTFLIPYWLSHEVAEERTAKRKCPPNSIQRRDGGPRLSFNRSSEWQHFPYHQKPSVWIYSQVLAWDRGLLTCWCSSASHHVRLHPTSQALSGRNPGLISPLQLWFSCKRKEGLSTAPSILRGTALWQYGGPGEEI</sequence>
<dbReference type="EMBL" id="JAHDVG010000487">
    <property type="protein sequence ID" value="KAH1166872.1"/>
    <property type="molecule type" value="Genomic_DNA"/>
</dbReference>
<evidence type="ECO:0000313" key="3">
    <source>
        <dbReference type="Proteomes" id="UP000827986"/>
    </source>
</evidence>
<name>A0A9D4AMF6_9SAUR</name>
<feature type="signal peptide" evidence="1">
    <location>
        <begin position="1"/>
        <end position="18"/>
    </location>
</feature>
<dbReference type="Proteomes" id="UP000827986">
    <property type="component" value="Unassembled WGS sequence"/>
</dbReference>
<organism evidence="2 3">
    <name type="scientific">Mauremys mutica</name>
    <name type="common">yellowpond turtle</name>
    <dbReference type="NCBI Taxonomy" id="74926"/>
    <lineage>
        <taxon>Eukaryota</taxon>
        <taxon>Metazoa</taxon>
        <taxon>Chordata</taxon>
        <taxon>Craniata</taxon>
        <taxon>Vertebrata</taxon>
        <taxon>Euteleostomi</taxon>
        <taxon>Archelosauria</taxon>
        <taxon>Testudinata</taxon>
        <taxon>Testudines</taxon>
        <taxon>Cryptodira</taxon>
        <taxon>Durocryptodira</taxon>
        <taxon>Testudinoidea</taxon>
        <taxon>Geoemydidae</taxon>
        <taxon>Geoemydinae</taxon>
        <taxon>Mauremys</taxon>
    </lineage>
</organism>
<protein>
    <submittedName>
        <fullName evidence="2">Uncharacterized protein</fullName>
    </submittedName>
</protein>
<feature type="chain" id="PRO_5038898112" evidence="1">
    <location>
        <begin position="19"/>
        <end position="143"/>
    </location>
</feature>
<keyword evidence="1" id="KW-0732">Signal</keyword>
<dbReference type="AlphaFoldDB" id="A0A9D4AMF6"/>